<comment type="cofactor">
    <cofactor evidence="1">
        <name>Zn(2+)</name>
        <dbReference type="ChEBI" id="CHEBI:29105"/>
    </cofactor>
</comment>
<dbReference type="GO" id="GO:0032259">
    <property type="term" value="P:methylation"/>
    <property type="evidence" value="ECO:0007669"/>
    <property type="project" value="UniProtKB-KW"/>
</dbReference>
<protein>
    <recommendedName>
        <fullName evidence="7">HTH araC/xylS-type domain-containing protein</fullName>
    </recommendedName>
</protein>
<dbReference type="Gene3D" id="1.10.10.60">
    <property type="entry name" value="Homeodomain-like"/>
    <property type="match status" value="1"/>
</dbReference>
<evidence type="ECO:0000256" key="6">
    <source>
        <dbReference type="SAM" id="MobiDB-lite"/>
    </source>
</evidence>
<dbReference type="InterPro" id="IPR018060">
    <property type="entry name" value="HTH_AraC"/>
</dbReference>
<evidence type="ECO:0000256" key="5">
    <source>
        <dbReference type="ARBA" id="ARBA00023163"/>
    </source>
</evidence>
<dbReference type="GO" id="GO:0003700">
    <property type="term" value="F:DNA-binding transcription factor activity"/>
    <property type="evidence" value="ECO:0007669"/>
    <property type="project" value="InterPro"/>
</dbReference>
<name>A0A384K7D4_BOTFB</name>
<accession>A0A384K7D4</accession>
<evidence type="ECO:0000313" key="8">
    <source>
        <dbReference type="EMBL" id="ATZ58709.1"/>
    </source>
</evidence>
<dbReference type="EMBL" id="CP009820">
    <property type="protein sequence ID" value="ATZ58709.1"/>
    <property type="molecule type" value="Genomic_DNA"/>
</dbReference>
<dbReference type="GO" id="GO:0008168">
    <property type="term" value="F:methyltransferase activity"/>
    <property type="evidence" value="ECO:0007669"/>
    <property type="project" value="UniProtKB-KW"/>
</dbReference>
<dbReference type="GO" id="GO:0043565">
    <property type="term" value="F:sequence-specific DNA binding"/>
    <property type="evidence" value="ECO:0007669"/>
    <property type="project" value="InterPro"/>
</dbReference>
<keyword evidence="2" id="KW-0808">Transferase</keyword>
<keyword evidence="2" id="KW-0489">Methyltransferase</keyword>
<dbReference type="RefSeq" id="XP_001547794.1">
    <property type="nucleotide sequence ID" value="XM_001547744.2"/>
</dbReference>
<reference evidence="8 9" key="2">
    <citation type="journal article" date="2012" name="Eukaryot. Cell">
        <title>Genome update of Botrytis cinerea strains B05.10 and T4.</title>
        <authorList>
            <person name="Staats M."/>
            <person name="van Kan J.A."/>
        </authorList>
    </citation>
    <scope>NUCLEOTIDE SEQUENCE [LARGE SCALE GENOMIC DNA]</scope>
    <source>
        <strain evidence="8 9">B05.10</strain>
    </source>
</reference>
<reference evidence="8 9" key="1">
    <citation type="journal article" date="2011" name="PLoS Genet.">
        <title>Genomic analysis of the necrotrophic fungal pathogens Sclerotinia sclerotiorum and Botrytis cinerea.</title>
        <authorList>
            <person name="Amselem J."/>
            <person name="Cuomo C.A."/>
            <person name="van Kan J.A."/>
            <person name="Viaud M."/>
            <person name="Benito E.P."/>
            <person name="Couloux A."/>
            <person name="Coutinho P.M."/>
            <person name="de Vries R.P."/>
            <person name="Dyer P.S."/>
            <person name="Fillinger S."/>
            <person name="Fournier E."/>
            <person name="Gout L."/>
            <person name="Hahn M."/>
            <person name="Kohn L."/>
            <person name="Lapalu N."/>
            <person name="Plummer K.M."/>
            <person name="Pradier J.M."/>
            <person name="Quevillon E."/>
            <person name="Sharon A."/>
            <person name="Simon A."/>
            <person name="ten Have A."/>
            <person name="Tudzynski B."/>
            <person name="Tudzynski P."/>
            <person name="Wincker P."/>
            <person name="Andrew M."/>
            <person name="Anthouard V."/>
            <person name="Beever R.E."/>
            <person name="Beffa R."/>
            <person name="Benoit I."/>
            <person name="Bouzid O."/>
            <person name="Brault B."/>
            <person name="Chen Z."/>
            <person name="Choquer M."/>
            <person name="Collemare J."/>
            <person name="Cotton P."/>
            <person name="Danchin E.G."/>
            <person name="Da Silva C."/>
            <person name="Gautier A."/>
            <person name="Giraud C."/>
            <person name="Giraud T."/>
            <person name="Gonzalez C."/>
            <person name="Grossetete S."/>
            <person name="Guldener U."/>
            <person name="Henrissat B."/>
            <person name="Howlett B.J."/>
            <person name="Kodira C."/>
            <person name="Kretschmer M."/>
            <person name="Lappartient A."/>
            <person name="Leroch M."/>
            <person name="Levis C."/>
            <person name="Mauceli E."/>
            <person name="Neuveglise C."/>
            <person name="Oeser B."/>
            <person name="Pearson M."/>
            <person name="Poulain J."/>
            <person name="Poussereau N."/>
            <person name="Quesneville H."/>
            <person name="Rascle C."/>
            <person name="Schumacher J."/>
            <person name="Segurens B."/>
            <person name="Sexton A."/>
            <person name="Silva E."/>
            <person name="Sirven C."/>
            <person name="Soanes D.M."/>
            <person name="Talbot N.J."/>
            <person name="Templeton M."/>
            <person name="Yandava C."/>
            <person name="Yarden O."/>
            <person name="Zeng Q."/>
            <person name="Rollins J.A."/>
            <person name="Lebrun M.H."/>
            <person name="Dickman M."/>
        </authorList>
    </citation>
    <scope>NUCLEOTIDE SEQUENCE [LARGE SCALE GENOMIC DNA]</scope>
    <source>
        <strain evidence="8 9">B05.10</strain>
    </source>
</reference>
<dbReference type="Gene3D" id="3.40.10.10">
    <property type="entry name" value="DNA Methylphosphotriester Repair Domain"/>
    <property type="match status" value="1"/>
</dbReference>
<dbReference type="GO" id="GO:0008270">
    <property type="term" value="F:zinc ion binding"/>
    <property type="evidence" value="ECO:0007669"/>
    <property type="project" value="InterPro"/>
</dbReference>
<feature type="domain" description="HTH araC/xylS-type" evidence="7">
    <location>
        <begin position="127"/>
        <end position="175"/>
    </location>
</feature>
<dbReference type="Pfam" id="PF00165">
    <property type="entry name" value="HTH_AraC"/>
    <property type="match status" value="1"/>
</dbReference>
<dbReference type="Pfam" id="PF02805">
    <property type="entry name" value="Ada_Zn_binding"/>
    <property type="match status" value="1"/>
</dbReference>
<evidence type="ECO:0000256" key="2">
    <source>
        <dbReference type="ARBA" id="ARBA00022603"/>
    </source>
</evidence>
<reference evidence="8 9" key="3">
    <citation type="journal article" date="2017" name="Mol. Plant Pathol.">
        <title>A gapless genome sequence of the fungus Botrytis cinerea.</title>
        <authorList>
            <person name="Van Kan J.A."/>
            <person name="Stassen J.H."/>
            <person name="Mosbach A."/>
            <person name="Van Der Lee T.A."/>
            <person name="Faino L."/>
            <person name="Farmer A.D."/>
            <person name="Papasotiriou D.G."/>
            <person name="Zhou S."/>
            <person name="Seidl M.F."/>
            <person name="Cottam E."/>
            <person name="Edel D."/>
            <person name="Hahn M."/>
            <person name="Schwartz D.C."/>
            <person name="Dietrich R.A."/>
            <person name="Widdison S."/>
            <person name="Scalliet G."/>
        </authorList>
    </citation>
    <scope>NUCLEOTIDE SEQUENCE [LARGE SCALE GENOMIC DNA]</scope>
    <source>
        <strain evidence="8 9">B05.10</strain>
    </source>
</reference>
<evidence type="ECO:0000256" key="4">
    <source>
        <dbReference type="ARBA" id="ARBA00023159"/>
    </source>
</evidence>
<feature type="region of interest" description="Disordered" evidence="6">
    <location>
        <begin position="88"/>
        <end position="119"/>
    </location>
</feature>
<proteinExistence type="predicted"/>
<dbReference type="AlphaFoldDB" id="A0A384K7D4"/>
<dbReference type="SUPFAM" id="SSF46689">
    <property type="entry name" value="Homeodomain-like"/>
    <property type="match status" value="1"/>
</dbReference>
<dbReference type="VEuPathDB" id="FungiDB:Bcin16g04130"/>
<keyword evidence="5" id="KW-0804">Transcription</keyword>
<evidence type="ECO:0000256" key="3">
    <source>
        <dbReference type="ARBA" id="ARBA00023015"/>
    </source>
</evidence>
<dbReference type="Proteomes" id="UP000001798">
    <property type="component" value="Chromosome 16"/>
</dbReference>
<dbReference type="PROSITE" id="PS01124">
    <property type="entry name" value="HTH_ARAC_FAMILY_2"/>
    <property type="match status" value="1"/>
</dbReference>
<gene>
    <name evidence="8" type="ORF">BCIN_16g04130</name>
</gene>
<keyword evidence="9" id="KW-1185">Reference proteome</keyword>
<sequence length="255" mass="28925">MGEESVKMTNKHLFLTSTQRYQALLSRDPLSHSSFIYSVITTKIYCRPTCPSRLARRANIVFHETAEDAEKDGFRACRRCRPDIDESRVKNETDRGPKRKNSASPNVKVRSNADDLGEMGRGRRMVDTAMRLIESELANGDQKWTTKRMAKEVGLTESHFCRVFKRETGGTLGEYRAKLIGQQLVEMTQGNEMTDGWNLLADTELVFNWKNSWDEIGDMNNSDTKISSLGIHSTSLSDIHVDDGMEFLNLECCGD</sequence>
<dbReference type="GeneID" id="5428265"/>
<evidence type="ECO:0000256" key="1">
    <source>
        <dbReference type="ARBA" id="ARBA00001947"/>
    </source>
</evidence>
<dbReference type="KEGG" id="bfu:BCIN_16g04130"/>
<dbReference type="OrthoDB" id="2447880at2759"/>
<dbReference type="OMA" id="DGMEFLN"/>
<dbReference type="SUPFAM" id="SSF57884">
    <property type="entry name" value="Ada DNA repair protein, N-terminal domain (N-Ada 10)"/>
    <property type="match status" value="1"/>
</dbReference>
<dbReference type="GO" id="GO:0006281">
    <property type="term" value="P:DNA repair"/>
    <property type="evidence" value="ECO:0007669"/>
    <property type="project" value="InterPro"/>
</dbReference>
<evidence type="ECO:0000313" key="9">
    <source>
        <dbReference type="Proteomes" id="UP000001798"/>
    </source>
</evidence>
<organism evidence="8 9">
    <name type="scientific">Botryotinia fuckeliana (strain B05.10)</name>
    <name type="common">Noble rot fungus</name>
    <name type="synonym">Botrytis cinerea</name>
    <dbReference type="NCBI Taxonomy" id="332648"/>
    <lineage>
        <taxon>Eukaryota</taxon>
        <taxon>Fungi</taxon>
        <taxon>Dikarya</taxon>
        <taxon>Ascomycota</taxon>
        <taxon>Pezizomycotina</taxon>
        <taxon>Leotiomycetes</taxon>
        <taxon>Helotiales</taxon>
        <taxon>Sclerotiniaceae</taxon>
        <taxon>Botrytis</taxon>
    </lineage>
</organism>
<keyword evidence="3" id="KW-0805">Transcription regulation</keyword>
<dbReference type="InterPro" id="IPR009057">
    <property type="entry name" value="Homeodomain-like_sf"/>
</dbReference>
<dbReference type="InterPro" id="IPR004026">
    <property type="entry name" value="Ada_DNA_repair_Zn-bd"/>
</dbReference>
<dbReference type="InterPro" id="IPR035451">
    <property type="entry name" value="Ada-like_dom_sf"/>
</dbReference>
<keyword evidence="4" id="KW-0010">Activator</keyword>
<evidence type="ECO:0000259" key="7">
    <source>
        <dbReference type="PROSITE" id="PS01124"/>
    </source>
</evidence>